<evidence type="ECO:0000313" key="2">
    <source>
        <dbReference type="Proteomes" id="UP000057043"/>
    </source>
</evidence>
<protein>
    <submittedName>
        <fullName evidence="1">Uncharacterized protein</fullName>
    </submittedName>
</protein>
<reference evidence="1 2" key="1">
    <citation type="journal article" date="2015" name="MBio">
        <title>Genome-Resolved Metagenomic Analysis Reveals Roles for Candidate Phyla and Other Microbial Community Members in Biogeochemical Transformations in Oil Reservoirs.</title>
        <authorList>
            <person name="Hu P."/>
            <person name="Tom L."/>
            <person name="Singh A."/>
            <person name="Thomas B.C."/>
            <person name="Baker B.J."/>
            <person name="Piceno Y.M."/>
            <person name="Andersen G.L."/>
            <person name="Banfield J.F."/>
        </authorList>
    </citation>
    <scope>NUCLEOTIDE SEQUENCE [LARGE SCALE GENOMIC DNA]</scope>
    <source>
        <strain evidence="1">57_489</strain>
    </source>
</reference>
<name>A0A101FUY0_9EURY</name>
<dbReference type="PATRIC" id="fig|301375.7.peg.415"/>
<accession>A0A101FUY0</accession>
<gene>
    <name evidence="1" type="ORF">XD72_0849</name>
</gene>
<organism evidence="1 2">
    <name type="scientific">Methanothrix harundinacea</name>
    <dbReference type="NCBI Taxonomy" id="301375"/>
    <lineage>
        <taxon>Archaea</taxon>
        <taxon>Methanobacteriati</taxon>
        <taxon>Methanobacteriota</taxon>
        <taxon>Stenosarchaea group</taxon>
        <taxon>Methanomicrobia</taxon>
        <taxon>Methanotrichales</taxon>
        <taxon>Methanotrichaceae</taxon>
        <taxon>Methanothrix</taxon>
    </lineage>
</organism>
<dbReference type="EMBL" id="LGFT01000016">
    <property type="protein sequence ID" value="KUK44744.1"/>
    <property type="molecule type" value="Genomic_DNA"/>
</dbReference>
<dbReference type="Proteomes" id="UP000057043">
    <property type="component" value="Unassembled WGS sequence"/>
</dbReference>
<evidence type="ECO:0000313" key="1">
    <source>
        <dbReference type="EMBL" id="KUK44744.1"/>
    </source>
</evidence>
<sequence>MYQYDEHNFQTSVYQYEKYDFSTFLDVAGFEEDEVLLVMDELDAYRSIPGTTLQRYLNRVLNSVEEDRRAAFLKGVIVGTAIHENIENYDLERHITAEVNRRLREILEELDPA</sequence>
<proteinExistence type="predicted"/>
<dbReference type="AlphaFoldDB" id="A0A101FUY0"/>
<comment type="caution">
    <text evidence="1">The sequence shown here is derived from an EMBL/GenBank/DDBJ whole genome shotgun (WGS) entry which is preliminary data.</text>
</comment>